<reference evidence="1" key="1">
    <citation type="submission" date="2023-06" db="EMBL/GenBank/DDBJ databases">
        <authorList>
            <person name="Kurt Z."/>
        </authorList>
    </citation>
    <scope>NUCLEOTIDE SEQUENCE</scope>
</reference>
<evidence type="ECO:0000313" key="1">
    <source>
        <dbReference type="EMBL" id="CAI9943913.1"/>
    </source>
</evidence>
<keyword evidence="3" id="KW-1185">Reference proteome</keyword>
<reference evidence="2 3" key="2">
    <citation type="submission" date="2024-07" db="EMBL/GenBank/DDBJ databases">
        <authorList>
            <person name="Akdeniz Z."/>
        </authorList>
    </citation>
    <scope>NUCLEOTIDE SEQUENCE [LARGE SCALE GENOMIC DNA]</scope>
</reference>
<proteinExistence type="predicted"/>
<comment type="caution">
    <text evidence="1">The sequence shown here is derived from an EMBL/GenBank/DDBJ whole genome shotgun (WGS) entry which is preliminary data.</text>
</comment>
<dbReference type="EMBL" id="CAXDID020000135">
    <property type="protein sequence ID" value="CAL6036908.1"/>
    <property type="molecule type" value="Genomic_DNA"/>
</dbReference>
<organism evidence="1">
    <name type="scientific">Hexamita inflata</name>
    <dbReference type="NCBI Taxonomy" id="28002"/>
    <lineage>
        <taxon>Eukaryota</taxon>
        <taxon>Metamonada</taxon>
        <taxon>Diplomonadida</taxon>
        <taxon>Hexamitidae</taxon>
        <taxon>Hexamitinae</taxon>
        <taxon>Hexamita</taxon>
    </lineage>
</organism>
<accession>A0AA86PS94</accession>
<evidence type="ECO:0000313" key="3">
    <source>
        <dbReference type="Proteomes" id="UP001642409"/>
    </source>
</evidence>
<dbReference type="Proteomes" id="UP001642409">
    <property type="component" value="Unassembled WGS sequence"/>
</dbReference>
<dbReference type="EMBL" id="CATOUU010000720">
    <property type="protein sequence ID" value="CAI9943913.1"/>
    <property type="molecule type" value="Genomic_DNA"/>
</dbReference>
<sequence length="218" mass="26117">MSSRKSKIKWKLFQQLKLIEQLEQQCVWLIQKSNQEQERKLIKLIKWFEQLKQLKLTKQYLIDLEHKYVNIRFAKQTGTEQRKLNQKTRINQITNELIRMELSTNRNEFQSPSSSNNLNIKDLQFLKSNYQKQIFELQAILTRTTPLHILIIFKQDSRLKTKIAYSANKRKTSITVNLELRQTRVIFVQMFRSTLTKQGQIQCTYQIASNLNQIIILE</sequence>
<dbReference type="AlphaFoldDB" id="A0AA86PS94"/>
<name>A0AA86PS94_9EUKA</name>
<evidence type="ECO:0000313" key="2">
    <source>
        <dbReference type="EMBL" id="CAL6036908.1"/>
    </source>
</evidence>
<protein>
    <submittedName>
        <fullName evidence="2">Hypothetical_protein</fullName>
    </submittedName>
</protein>
<gene>
    <name evidence="1" type="ORF">HINF_LOCUS31558</name>
    <name evidence="2" type="ORF">HINF_LOCUS36636</name>
</gene>